<gene>
    <name evidence="5" type="ORF">LSTR_LSTR004557</name>
</gene>
<evidence type="ECO:0000256" key="2">
    <source>
        <dbReference type="ARBA" id="ARBA00023157"/>
    </source>
</evidence>
<reference evidence="5 6" key="1">
    <citation type="journal article" date="2017" name="Gigascience">
        <title>Genome sequence of the small brown planthopper, Laodelphax striatellus.</title>
        <authorList>
            <person name="Zhu J."/>
            <person name="Jiang F."/>
            <person name="Wang X."/>
            <person name="Yang P."/>
            <person name="Bao Y."/>
            <person name="Zhao W."/>
            <person name="Wang W."/>
            <person name="Lu H."/>
            <person name="Wang Q."/>
            <person name="Cui N."/>
            <person name="Li J."/>
            <person name="Chen X."/>
            <person name="Luo L."/>
            <person name="Yu J."/>
            <person name="Kang L."/>
            <person name="Cui F."/>
        </authorList>
    </citation>
    <scope>NUCLEOTIDE SEQUENCE [LARGE SCALE GENOMIC DNA]</scope>
    <source>
        <strain evidence="5">Lst14</strain>
    </source>
</reference>
<dbReference type="STRING" id="195883.A0A482WTD8"/>
<feature type="compositionally biased region" description="Polar residues" evidence="4">
    <location>
        <begin position="1"/>
        <end position="11"/>
    </location>
</feature>
<dbReference type="SMR" id="A0A482WTD8"/>
<accession>A0A482WTD8</accession>
<comment type="subcellular location">
    <subcellularLocation>
        <location evidence="3">Mitochondrion</location>
    </subcellularLocation>
</comment>
<dbReference type="GO" id="GO:0005739">
    <property type="term" value="C:mitochondrion"/>
    <property type="evidence" value="ECO:0007669"/>
    <property type="project" value="UniProtKB-SubCell"/>
</dbReference>
<keyword evidence="3" id="KW-0496">Mitochondrion</keyword>
<comment type="caution">
    <text evidence="5">The sequence shown here is derived from an EMBL/GenBank/DDBJ whole genome shotgun (WGS) entry which is preliminary data.</text>
</comment>
<dbReference type="EMBL" id="QKKF02025464">
    <property type="protein sequence ID" value="RZF36869.1"/>
    <property type="molecule type" value="Genomic_DNA"/>
</dbReference>
<sequence>MTESANTSKYADTTKGPLGLGDPNDTSLRKVELNVKIPQKMRDKARTEKCVELVKAFEECVRNNKFLFFMNCRAENKLMQECQGKWWNDEEFRKECTKEYLEERAEYRRTGITVIPNKLHR</sequence>
<dbReference type="FunCoup" id="A0A482WTD8">
    <property type="interactions" value="145"/>
</dbReference>
<evidence type="ECO:0000256" key="4">
    <source>
        <dbReference type="SAM" id="MobiDB-lite"/>
    </source>
</evidence>
<protein>
    <recommendedName>
        <fullName evidence="3">COX assembly mitochondrial protein</fullName>
    </recommendedName>
</protein>
<keyword evidence="2" id="KW-1015">Disulfide bond</keyword>
<dbReference type="InParanoid" id="A0A482WTD8"/>
<evidence type="ECO:0000256" key="1">
    <source>
        <dbReference type="ARBA" id="ARBA00007347"/>
    </source>
</evidence>
<keyword evidence="6" id="KW-1185">Reference proteome</keyword>
<proteinExistence type="inferred from homology"/>
<name>A0A482WTD8_LAOST</name>
<evidence type="ECO:0000313" key="6">
    <source>
        <dbReference type="Proteomes" id="UP000291343"/>
    </source>
</evidence>
<dbReference type="InterPro" id="IPR013892">
    <property type="entry name" value="Cyt_c_biogenesis_Cmc1-like"/>
</dbReference>
<dbReference type="Pfam" id="PF08583">
    <property type="entry name" value="Cmc1"/>
    <property type="match status" value="1"/>
</dbReference>
<evidence type="ECO:0000256" key="3">
    <source>
        <dbReference type="RuleBase" id="RU364104"/>
    </source>
</evidence>
<dbReference type="Proteomes" id="UP000291343">
    <property type="component" value="Unassembled WGS sequence"/>
</dbReference>
<evidence type="ECO:0000313" key="5">
    <source>
        <dbReference type="EMBL" id="RZF36869.1"/>
    </source>
</evidence>
<dbReference type="AlphaFoldDB" id="A0A482WTD8"/>
<dbReference type="PROSITE" id="PS51808">
    <property type="entry name" value="CHCH"/>
    <property type="match status" value="1"/>
</dbReference>
<organism evidence="5 6">
    <name type="scientific">Laodelphax striatellus</name>
    <name type="common">Small brown planthopper</name>
    <name type="synonym">Delphax striatella</name>
    <dbReference type="NCBI Taxonomy" id="195883"/>
    <lineage>
        <taxon>Eukaryota</taxon>
        <taxon>Metazoa</taxon>
        <taxon>Ecdysozoa</taxon>
        <taxon>Arthropoda</taxon>
        <taxon>Hexapoda</taxon>
        <taxon>Insecta</taxon>
        <taxon>Pterygota</taxon>
        <taxon>Neoptera</taxon>
        <taxon>Paraneoptera</taxon>
        <taxon>Hemiptera</taxon>
        <taxon>Auchenorrhyncha</taxon>
        <taxon>Fulgoroidea</taxon>
        <taxon>Delphacidae</taxon>
        <taxon>Criomorphinae</taxon>
        <taxon>Laodelphax</taxon>
    </lineage>
</organism>
<feature type="region of interest" description="Disordered" evidence="4">
    <location>
        <begin position="1"/>
        <end position="25"/>
    </location>
</feature>
<dbReference type="OrthoDB" id="6224010at2759"/>
<comment type="similarity">
    <text evidence="1 3">Belongs to the CMC family.</text>
</comment>